<dbReference type="PANTHER" id="PTHR35446">
    <property type="entry name" value="SI:CH211-175M2.5"/>
    <property type="match status" value="1"/>
</dbReference>
<dbReference type="PANTHER" id="PTHR35446:SF2">
    <property type="entry name" value="CARBOXYMUCONOLACTONE DECARBOXYLASE-LIKE DOMAIN-CONTAINING PROTEIN"/>
    <property type="match status" value="1"/>
</dbReference>
<gene>
    <name evidence="2" type="ORF">EII10_02420</name>
</gene>
<keyword evidence="3" id="KW-1185">Reference proteome</keyword>
<dbReference type="Gene3D" id="1.20.1290.10">
    <property type="entry name" value="AhpD-like"/>
    <property type="match status" value="1"/>
</dbReference>
<dbReference type="OrthoDB" id="9801997at2"/>
<dbReference type="InterPro" id="IPR029032">
    <property type="entry name" value="AhpD-like"/>
</dbReference>
<organism evidence="2 3">
    <name type="scientific">Actinomyces bowdenii</name>
    <dbReference type="NCBI Taxonomy" id="131109"/>
    <lineage>
        <taxon>Bacteria</taxon>
        <taxon>Bacillati</taxon>
        <taxon>Actinomycetota</taxon>
        <taxon>Actinomycetes</taxon>
        <taxon>Actinomycetales</taxon>
        <taxon>Actinomycetaceae</taxon>
        <taxon>Actinomyces</taxon>
    </lineage>
</organism>
<comment type="caution">
    <text evidence="2">The sequence shown here is derived from an EMBL/GenBank/DDBJ whole genome shotgun (WGS) entry which is preliminary data.</text>
</comment>
<evidence type="ECO:0000313" key="3">
    <source>
        <dbReference type="Proteomes" id="UP000271272"/>
    </source>
</evidence>
<accession>A0A3P1V9R2</accession>
<reference evidence="2 3" key="1">
    <citation type="submission" date="2018-11" db="EMBL/GenBank/DDBJ databases">
        <title>Genomes From Bacteria Associated with the Canine Oral Cavity: a Test Case for Automated Genome-Based Taxonomic Assignment.</title>
        <authorList>
            <person name="Coil D.A."/>
            <person name="Jospin G."/>
            <person name="Darling A.E."/>
            <person name="Wallis C."/>
            <person name="Davis I.J."/>
            <person name="Harris S."/>
            <person name="Eisen J.A."/>
            <person name="Holcombe L.J."/>
            <person name="O'Flynn C."/>
        </authorList>
    </citation>
    <scope>NUCLEOTIDE SEQUENCE [LARGE SCALE GENOMIC DNA]</scope>
    <source>
        <strain evidence="2 3">OH5050</strain>
    </source>
</reference>
<evidence type="ECO:0000313" key="2">
    <source>
        <dbReference type="EMBL" id="RRD30952.1"/>
    </source>
</evidence>
<dbReference type="Proteomes" id="UP000271272">
    <property type="component" value="Unassembled WGS sequence"/>
</dbReference>
<sequence length="157" mass="17227">MRDEKGARAVPVDLAKAQPESYRALVALTQAAQAELERVGVDARLRELVAVRTSQINGCAYCLRAHTRDAVEAGETADRLAVLPAWWESQYFSAQERAALGLAERVARPSDPLRHRGHDEALEGALDEAQTAALTWFAIVMNSWNRMALASGYAVRP</sequence>
<dbReference type="InterPro" id="IPR003779">
    <property type="entry name" value="CMD-like"/>
</dbReference>
<dbReference type="GO" id="GO:0051920">
    <property type="term" value="F:peroxiredoxin activity"/>
    <property type="evidence" value="ECO:0007669"/>
    <property type="project" value="InterPro"/>
</dbReference>
<protein>
    <submittedName>
        <fullName evidence="2">Carboxymuconolactone decarboxylase family protein</fullName>
    </submittedName>
</protein>
<dbReference type="Pfam" id="PF02627">
    <property type="entry name" value="CMD"/>
    <property type="match status" value="1"/>
</dbReference>
<dbReference type="NCBIfam" id="TIGR00778">
    <property type="entry name" value="ahpD_dom"/>
    <property type="match status" value="1"/>
</dbReference>
<feature type="domain" description="Carboxymuconolactone decarboxylase-like" evidence="1">
    <location>
        <begin position="19"/>
        <end position="104"/>
    </location>
</feature>
<name>A0A3P1V9R2_9ACTO</name>
<evidence type="ECO:0000259" key="1">
    <source>
        <dbReference type="Pfam" id="PF02627"/>
    </source>
</evidence>
<dbReference type="InterPro" id="IPR004675">
    <property type="entry name" value="AhpD_core"/>
</dbReference>
<dbReference type="EMBL" id="RQZC01000001">
    <property type="protein sequence ID" value="RRD30952.1"/>
    <property type="molecule type" value="Genomic_DNA"/>
</dbReference>
<dbReference type="AlphaFoldDB" id="A0A3P1V9R2"/>
<proteinExistence type="predicted"/>
<dbReference type="SUPFAM" id="SSF69118">
    <property type="entry name" value="AhpD-like"/>
    <property type="match status" value="1"/>
</dbReference>